<dbReference type="STRING" id="91626.A0A0C9MCZ3"/>
<evidence type="ECO:0000256" key="7">
    <source>
        <dbReference type="ARBA" id="ARBA00022927"/>
    </source>
</evidence>
<evidence type="ECO:0000259" key="14">
    <source>
        <dbReference type="SMART" id="SM00978"/>
    </source>
</evidence>
<dbReference type="GO" id="GO:0005743">
    <property type="term" value="C:mitochondrial inner membrane"/>
    <property type="evidence" value="ECO:0007669"/>
    <property type="project" value="UniProtKB-SubCell"/>
</dbReference>
<name>A0A0C9MCZ3_9FUNG</name>
<comment type="subcellular location">
    <subcellularLocation>
        <location evidence="1">Mitochondrion inner membrane</location>
        <topology evidence="1">Peripheral membrane protein</topology>
    </subcellularLocation>
</comment>
<gene>
    <name evidence="15" type="ORF">MAM1_0209d08030</name>
</gene>
<evidence type="ECO:0000256" key="8">
    <source>
        <dbReference type="ARBA" id="ARBA00022946"/>
    </source>
</evidence>
<dbReference type="PANTHER" id="PTHR10721:SF1">
    <property type="entry name" value="MITOCHONDRIAL IMPORT INNER MEMBRANE TRANSLOCASE SUBUNIT TIM44"/>
    <property type="match status" value="1"/>
</dbReference>
<keyword evidence="11 13" id="KW-0472">Membrane</keyword>
<evidence type="ECO:0000256" key="11">
    <source>
        <dbReference type="ARBA" id="ARBA00023136"/>
    </source>
</evidence>
<dbReference type="GO" id="GO:0051087">
    <property type="term" value="F:protein-folding chaperone binding"/>
    <property type="evidence" value="ECO:0007669"/>
    <property type="project" value="InterPro"/>
</dbReference>
<dbReference type="SMART" id="SM00978">
    <property type="entry name" value="Tim44"/>
    <property type="match status" value="1"/>
</dbReference>
<keyword evidence="6" id="KW-0067">ATP-binding</keyword>
<dbReference type="GO" id="GO:0030150">
    <property type="term" value="P:protein import into mitochondrial matrix"/>
    <property type="evidence" value="ECO:0007669"/>
    <property type="project" value="InterPro"/>
</dbReference>
<dbReference type="GO" id="GO:0005524">
    <property type="term" value="F:ATP binding"/>
    <property type="evidence" value="ECO:0007669"/>
    <property type="project" value="UniProtKB-KW"/>
</dbReference>
<keyword evidence="9 13" id="KW-0811">Translocation</keyword>
<dbReference type="PANTHER" id="PTHR10721">
    <property type="entry name" value="MITOCHONDRIAL IMPORT INNER MEMBRANE TRANSLOCASE SUBUNIT TIM44"/>
    <property type="match status" value="1"/>
</dbReference>
<keyword evidence="8" id="KW-0809">Transit peptide</keyword>
<dbReference type="InterPro" id="IPR007379">
    <property type="entry name" value="Tim44-like_dom"/>
</dbReference>
<evidence type="ECO:0000256" key="1">
    <source>
        <dbReference type="ARBA" id="ARBA00004637"/>
    </source>
</evidence>
<keyword evidence="5 13" id="KW-0999">Mitochondrion inner membrane</keyword>
<dbReference type="AlphaFoldDB" id="A0A0C9MCZ3"/>
<evidence type="ECO:0000256" key="12">
    <source>
        <dbReference type="ARBA" id="ARBA00074309"/>
    </source>
</evidence>
<dbReference type="OrthoDB" id="10265990at2759"/>
<organism evidence="15">
    <name type="scientific">Mucor ambiguus</name>
    <dbReference type="NCBI Taxonomy" id="91626"/>
    <lineage>
        <taxon>Eukaryota</taxon>
        <taxon>Fungi</taxon>
        <taxon>Fungi incertae sedis</taxon>
        <taxon>Mucoromycota</taxon>
        <taxon>Mucoromycotina</taxon>
        <taxon>Mucoromycetes</taxon>
        <taxon>Mucorales</taxon>
        <taxon>Mucorineae</taxon>
        <taxon>Mucoraceae</taxon>
        <taxon>Mucor</taxon>
    </lineage>
</organism>
<keyword evidence="3 13" id="KW-0813">Transport</keyword>
<dbReference type="FunFam" id="3.10.450.240:FF:000002">
    <property type="entry name" value="Mitochondrial import inner membrane translocase subunit TIM44"/>
    <property type="match status" value="1"/>
</dbReference>
<dbReference type="InterPro" id="IPR039544">
    <property type="entry name" value="Tim44-like"/>
</dbReference>
<dbReference type="PIRSF" id="PIRSF037871">
    <property type="entry name" value="TIM44"/>
    <property type="match status" value="1"/>
</dbReference>
<accession>A0A0C9MCZ3</accession>
<keyword evidence="4" id="KW-0547">Nucleotide-binding</keyword>
<comment type="similarity">
    <text evidence="2 13">Belongs to the Tim44 family.</text>
</comment>
<dbReference type="InterPro" id="IPR017303">
    <property type="entry name" value="Tim44"/>
</dbReference>
<evidence type="ECO:0000256" key="5">
    <source>
        <dbReference type="ARBA" id="ARBA00022792"/>
    </source>
</evidence>
<proteinExistence type="inferred from homology"/>
<evidence type="ECO:0000256" key="13">
    <source>
        <dbReference type="PIRNR" id="PIRNR037871"/>
    </source>
</evidence>
<sequence length="451" mass="51098">MSAYKALLTSTSRARLTTHAVRYQQKTAVRHYSSPFKVFIDTVKEQMAKGKEVKNLQDEAGRLNDSEALKKAKEMYEKAKVNGGHTWGCKVMTEKMHDFNILKQKAQQSAQSERLKQATEKFTKAAEKVGSSVNESFKKAAETEFAKDTSEKIKKAAETINKTADPLKKSEAVGKITDSFKTVLKDDSGRYGGFVDKETRRKMREEAQKTTEGAAKNVAENPEAGANMVLHKDSKWKESWSKFKEDSPIMQGIFRARRNYEESDNVFVSYSRAFTDRISDTFGSIFEESDQAQAIRAFQAIDPTFNMDKFMTDARKYIVPELMEAYLKGDVETLKLWCSEATYNVLTAVIQAQMQQGLISDCKIQDLRDIDLVAAKILENDVPVLVLSFRTQEIIVFRNAKSGEIVYGKEDLIEQVTYACVLTKEPEDLNNPVTGGWRIIDMAKHDSRPVW</sequence>
<evidence type="ECO:0000256" key="4">
    <source>
        <dbReference type="ARBA" id="ARBA00022741"/>
    </source>
</evidence>
<dbReference type="Proteomes" id="UP000053815">
    <property type="component" value="Unassembled WGS sequence"/>
</dbReference>
<dbReference type="EMBL" id="DF836498">
    <property type="protein sequence ID" value="GAN08516.1"/>
    <property type="molecule type" value="Genomic_DNA"/>
</dbReference>
<dbReference type="Gene3D" id="3.10.450.240">
    <property type="match status" value="1"/>
</dbReference>
<evidence type="ECO:0000256" key="6">
    <source>
        <dbReference type="ARBA" id="ARBA00022840"/>
    </source>
</evidence>
<evidence type="ECO:0000256" key="3">
    <source>
        <dbReference type="ARBA" id="ARBA00022448"/>
    </source>
</evidence>
<evidence type="ECO:0000256" key="10">
    <source>
        <dbReference type="ARBA" id="ARBA00023128"/>
    </source>
</evidence>
<dbReference type="Pfam" id="PF04280">
    <property type="entry name" value="Tim44"/>
    <property type="match status" value="1"/>
</dbReference>
<evidence type="ECO:0000313" key="16">
    <source>
        <dbReference type="Proteomes" id="UP000053815"/>
    </source>
</evidence>
<comment type="function">
    <text evidence="13">Essential component of the PAM complex, a complex required for the translocation of transit peptide-containing proteins from the inner membrane into the mitochondrial matrix in an ATP-dependent manner.</text>
</comment>
<evidence type="ECO:0000256" key="2">
    <source>
        <dbReference type="ARBA" id="ARBA00009597"/>
    </source>
</evidence>
<evidence type="ECO:0000256" key="9">
    <source>
        <dbReference type="ARBA" id="ARBA00023010"/>
    </source>
</evidence>
<protein>
    <recommendedName>
        <fullName evidence="12 13">Mitochondrial import inner membrane translocase subunit TIM44</fullName>
    </recommendedName>
</protein>
<reference evidence="15" key="1">
    <citation type="submission" date="2014-09" db="EMBL/GenBank/DDBJ databases">
        <title>Draft genome sequence of an oleaginous Mucoromycotina fungus Mucor ambiguus NBRC6742.</title>
        <authorList>
            <person name="Takeda I."/>
            <person name="Yamane N."/>
            <person name="Morita T."/>
            <person name="Tamano K."/>
            <person name="Machida M."/>
            <person name="Baker S."/>
            <person name="Koike H."/>
        </authorList>
    </citation>
    <scope>NUCLEOTIDE SEQUENCE</scope>
    <source>
        <strain evidence="15">NBRC 6742</strain>
    </source>
</reference>
<keyword evidence="7 13" id="KW-0653">Protein transport</keyword>
<dbReference type="InterPro" id="IPR032710">
    <property type="entry name" value="NTF2-like_dom_sf"/>
</dbReference>
<keyword evidence="10 13" id="KW-0496">Mitochondrion</keyword>
<evidence type="ECO:0000313" key="15">
    <source>
        <dbReference type="EMBL" id="GAN08516.1"/>
    </source>
</evidence>
<keyword evidence="16" id="KW-1185">Reference proteome</keyword>
<feature type="domain" description="Tim44-like" evidence="14">
    <location>
        <begin position="291"/>
        <end position="444"/>
    </location>
</feature>
<dbReference type="SUPFAM" id="SSF54427">
    <property type="entry name" value="NTF2-like"/>
    <property type="match status" value="1"/>
</dbReference>